<dbReference type="PANTHER" id="PTHR23012">
    <property type="entry name" value="RING/FYVE/PHD ZINC FINGER DOMAIN-CONTAINING"/>
    <property type="match status" value="1"/>
</dbReference>
<feature type="transmembrane region" description="Helical" evidence="4">
    <location>
        <begin position="215"/>
        <end position="239"/>
    </location>
</feature>
<keyword evidence="4" id="KW-1133">Transmembrane helix</keyword>
<keyword evidence="1" id="KW-0479">Metal-binding</keyword>
<keyword evidence="3" id="KW-0862">Zinc</keyword>
<dbReference type="InterPro" id="IPR022143">
    <property type="entry name" value="DUF3675"/>
</dbReference>
<accession>A0AAN7JFI7</accession>
<keyword evidence="4" id="KW-0472">Membrane</keyword>
<reference evidence="6 7" key="1">
    <citation type="journal article" date="2023" name="Hortic Res">
        <title>Pangenome of water caltrop reveals structural variations and asymmetric subgenome divergence after allopolyploidization.</title>
        <authorList>
            <person name="Zhang X."/>
            <person name="Chen Y."/>
            <person name="Wang L."/>
            <person name="Yuan Y."/>
            <person name="Fang M."/>
            <person name="Shi L."/>
            <person name="Lu R."/>
            <person name="Comes H.P."/>
            <person name="Ma Y."/>
            <person name="Chen Y."/>
            <person name="Huang G."/>
            <person name="Zhou Y."/>
            <person name="Zheng Z."/>
            <person name="Qiu Y."/>
        </authorList>
    </citation>
    <scope>NUCLEOTIDE SEQUENCE [LARGE SCALE GENOMIC DNA]</scope>
    <source>
        <tissue evidence="6">Roots</tissue>
    </source>
</reference>
<feature type="transmembrane region" description="Helical" evidence="4">
    <location>
        <begin position="184"/>
        <end position="203"/>
    </location>
</feature>
<evidence type="ECO:0000256" key="2">
    <source>
        <dbReference type="ARBA" id="ARBA00022771"/>
    </source>
</evidence>
<keyword evidence="2" id="KW-0863">Zinc-finger</keyword>
<dbReference type="Gene3D" id="3.30.40.10">
    <property type="entry name" value="Zinc/RING finger domain, C3HC4 (zinc finger)"/>
    <property type="match status" value="1"/>
</dbReference>
<organism evidence="6 7">
    <name type="scientific">Trapa incisa</name>
    <dbReference type="NCBI Taxonomy" id="236973"/>
    <lineage>
        <taxon>Eukaryota</taxon>
        <taxon>Viridiplantae</taxon>
        <taxon>Streptophyta</taxon>
        <taxon>Embryophyta</taxon>
        <taxon>Tracheophyta</taxon>
        <taxon>Spermatophyta</taxon>
        <taxon>Magnoliopsida</taxon>
        <taxon>eudicotyledons</taxon>
        <taxon>Gunneridae</taxon>
        <taxon>Pentapetalae</taxon>
        <taxon>rosids</taxon>
        <taxon>malvids</taxon>
        <taxon>Myrtales</taxon>
        <taxon>Lythraceae</taxon>
        <taxon>Trapa</taxon>
    </lineage>
</organism>
<evidence type="ECO:0000256" key="4">
    <source>
        <dbReference type="SAM" id="Phobius"/>
    </source>
</evidence>
<dbReference type="AlphaFoldDB" id="A0AAN7JFI7"/>
<gene>
    <name evidence="6" type="ORF">SAY87_024595</name>
</gene>
<keyword evidence="4" id="KW-0812">Transmembrane</keyword>
<dbReference type="Pfam" id="PF12428">
    <property type="entry name" value="DUF3675"/>
    <property type="match status" value="1"/>
</dbReference>
<dbReference type="CDD" id="cd16495">
    <property type="entry name" value="RING_CH-C4HC3_MARCH"/>
    <property type="match status" value="1"/>
</dbReference>
<dbReference type="PANTHER" id="PTHR23012:SF174">
    <property type="entry name" value="OS01G0121200 PROTEIN"/>
    <property type="match status" value="1"/>
</dbReference>
<feature type="domain" description="RING-CH-type" evidence="5">
    <location>
        <begin position="63"/>
        <end position="123"/>
    </location>
</feature>
<protein>
    <recommendedName>
        <fullName evidence="5">RING-CH-type domain-containing protein</fullName>
    </recommendedName>
</protein>
<proteinExistence type="predicted"/>
<evidence type="ECO:0000259" key="5">
    <source>
        <dbReference type="PROSITE" id="PS51292"/>
    </source>
</evidence>
<evidence type="ECO:0000256" key="1">
    <source>
        <dbReference type="ARBA" id="ARBA00022723"/>
    </source>
</evidence>
<dbReference type="SMART" id="SM00744">
    <property type="entry name" value="RINGv"/>
    <property type="match status" value="1"/>
</dbReference>
<dbReference type="GO" id="GO:0016020">
    <property type="term" value="C:membrane"/>
    <property type="evidence" value="ECO:0007669"/>
    <property type="project" value="TreeGrafter"/>
</dbReference>
<comment type="caution">
    <text evidence="6">The sequence shown here is derived from an EMBL/GenBank/DDBJ whole genome shotgun (WGS) entry which is preliminary data.</text>
</comment>
<dbReference type="Proteomes" id="UP001345219">
    <property type="component" value="Chromosome 19"/>
</dbReference>
<dbReference type="EMBL" id="JAXIOK010000024">
    <property type="protein sequence ID" value="KAK4741007.1"/>
    <property type="molecule type" value="Genomic_DNA"/>
</dbReference>
<dbReference type="GO" id="GO:0016567">
    <property type="term" value="P:protein ubiquitination"/>
    <property type="evidence" value="ECO:0007669"/>
    <property type="project" value="TreeGrafter"/>
</dbReference>
<evidence type="ECO:0000313" key="7">
    <source>
        <dbReference type="Proteomes" id="UP001345219"/>
    </source>
</evidence>
<sequence>MFLSHPTKMGDHFVLLMNRLVTNTTIEAALQSEIRLQQAVPSASTSITLPDISPINVGVDLLSFPMKTVQCRICHEEDDDSNMEIPCACRGSLKYAHRKCVQRWCDEKGNTTCEICCQQFRPNYIAHPPIFHYGGMPMNLRGTWEIPRRDLNNTAFIASMAAAGNEYSDTDFEELSSPSPRGLICCRIVAIIFMVLLVLRHTLPILISGGGDYSLTLYTLLMLRTVGILLPIFIMVRAFSAIQRRRRQRVPHLSDEENE</sequence>
<dbReference type="Pfam" id="PF12906">
    <property type="entry name" value="RINGv"/>
    <property type="match status" value="1"/>
</dbReference>
<evidence type="ECO:0000256" key="3">
    <source>
        <dbReference type="ARBA" id="ARBA00022833"/>
    </source>
</evidence>
<dbReference type="InterPro" id="IPR013083">
    <property type="entry name" value="Znf_RING/FYVE/PHD"/>
</dbReference>
<dbReference type="InterPro" id="IPR011016">
    <property type="entry name" value="Znf_RING-CH"/>
</dbReference>
<dbReference type="PROSITE" id="PS51292">
    <property type="entry name" value="ZF_RING_CH"/>
    <property type="match status" value="1"/>
</dbReference>
<keyword evidence="7" id="KW-1185">Reference proteome</keyword>
<dbReference type="InterPro" id="IPR033275">
    <property type="entry name" value="MARCH-like"/>
</dbReference>
<dbReference type="GO" id="GO:0004842">
    <property type="term" value="F:ubiquitin-protein transferase activity"/>
    <property type="evidence" value="ECO:0007669"/>
    <property type="project" value="TreeGrafter"/>
</dbReference>
<evidence type="ECO:0000313" key="6">
    <source>
        <dbReference type="EMBL" id="KAK4741007.1"/>
    </source>
</evidence>
<dbReference type="GO" id="GO:0008270">
    <property type="term" value="F:zinc ion binding"/>
    <property type="evidence" value="ECO:0007669"/>
    <property type="project" value="UniProtKB-KW"/>
</dbReference>
<dbReference type="SUPFAM" id="SSF57850">
    <property type="entry name" value="RING/U-box"/>
    <property type="match status" value="1"/>
</dbReference>
<name>A0AAN7JFI7_9MYRT</name>